<comment type="subcellular location">
    <subcellularLocation>
        <location evidence="2">Nucleus</location>
    </subcellularLocation>
</comment>
<dbReference type="Proteomes" id="UP000272942">
    <property type="component" value="Unassembled WGS sequence"/>
</dbReference>
<gene>
    <name evidence="5" type="ORF">ECPE_LOCUS4467</name>
</gene>
<dbReference type="PANTHER" id="PTHR46805:SF1">
    <property type="entry name" value="FORKHEAD BOX PROTEIN J1"/>
    <property type="match status" value="1"/>
</dbReference>
<dbReference type="WBParaSite" id="ECPE_0000447901-mRNA-1">
    <property type="protein sequence ID" value="ECPE_0000447901-mRNA-1"/>
    <property type="gene ID" value="ECPE_0000447901"/>
</dbReference>
<dbReference type="AlphaFoldDB" id="A0A183ABY2"/>
<dbReference type="InterPro" id="IPR036388">
    <property type="entry name" value="WH-like_DNA-bd_sf"/>
</dbReference>
<feature type="region of interest" description="Disordered" evidence="3">
    <location>
        <begin position="243"/>
        <end position="390"/>
    </location>
</feature>
<evidence type="ECO:0000313" key="5">
    <source>
        <dbReference type="EMBL" id="VDP72686.1"/>
    </source>
</evidence>
<evidence type="ECO:0000313" key="7">
    <source>
        <dbReference type="WBParaSite" id="ECPE_0000447901-mRNA-1"/>
    </source>
</evidence>
<evidence type="ECO:0000256" key="2">
    <source>
        <dbReference type="PROSITE-ProRule" id="PRU00089"/>
    </source>
</evidence>
<feature type="compositionally biased region" description="Polar residues" evidence="3">
    <location>
        <begin position="371"/>
        <end position="390"/>
    </location>
</feature>
<dbReference type="InterPro" id="IPR001766">
    <property type="entry name" value="Fork_head_dom"/>
</dbReference>
<dbReference type="InterPro" id="IPR047513">
    <property type="entry name" value="FOXJ1"/>
</dbReference>
<dbReference type="GO" id="GO:0000978">
    <property type="term" value="F:RNA polymerase II cis-regulatory region sequence-specific DNA binding"/>
    <property type="evidence" value="ECO:0007669"/>
    <property type="project" value="TreeGrafter"/>
</dbReference>
<dbReference type="PANTHER" id="PTHR46805">
    <property type="entry name" value="FORKHEAD BOX PROTEIN J1"/>
    <property type="match status" value="1"/>
</dbReference>
<reference evidence="5 6" key="2">
    <citation type="submission" date="2018-11" db="EMBL/GenBank/DDBJ databases">
        <authorList>
            <consortium name="Pathogen Informatics"/>
        </authorList>
    </citation>
    <scope>NUCLEOTIDE SEQUENCE [LARGE SCALE GENOMIC DNA]</scope>
    <source>
        <strain evidence="5 6">Egypt</strain>
    </source>
</reference>
<accession>A0A183ABY2</accession>
<dbReference type="SUPFAM" id="SSF46785">
    <property type="entry name" value="Winged helix' DNA-binding domain"/>
    <property type="match status" value="1"/>
</dbReference>
<evidence type="ECO:0000313" key="6">
    <source>
        <dbReference type="Proteomes" id="UP000272942"/>
    </source>
</evidence>
<dbReference type="EMBL" id="UZAN01041328">
    <property type="protein sequence ID" value="VDP72686.1"/>
    <property type="molecule type" value="Genomic_DNA"/>
</dbReference>
<feature type="compositionally biased region" description="Basic and acidic residues" evidence="3">
    <location>
        <begin position="243"/>
        <end position="257"/>
    </location>
</feature>
<feature type="DNA-binding region" description="Fork-head" evidence="2">
    <location>
        <begin position="17"/>
        <end position="76"/>
    </location>
</feature>
<feature type="compositionally biased region" description="Polar residues" evidence="3">
    <location>
        <begin position="576"/>
        <end position="588"/>
    </location>
</feature>
<feature type="region of interest" description="Disordered" evidence="3">
    <location>
        <begin position="572"/>
        <end position="593"/>
    </location>
</feature>
<dbReference type="Gene3D" id="1.10.10.10">
    <property type="entry name" value="Winged helix-like DNA-binding domain superfamily/Winged helix DNA-binding domain"/>
    <property type="match status" value="1"/>
</dbReference>
<organism evidence="7">
    <name type="scientific">Echinostoma caproni</name>
    <dbReference type="NCBI Taxonomy" id="27848"/>
    <lineage>
        <taxon>Eukaryota</taxon>
        <taxon>Metazoa</taxon>
        <taxon>Spiralia</taxon>
        <taxon>Lophotrochozoa</taxon>
        <taxon>Platyhelminthes</taxon>
        <taxon>Trematoda</taxon>
        <taxon>Digenea</taxon>
        <taxon>Plagiorchiida</taxon>
        <taxon>Echinostomata</taxon>
        <taxon>Echinostomatoidea</taxon>
        <taxon>Echinostomatidae</taxon>
        <taxon>Echinostoma</taxon>
    </lineage>
</organism>
<name>A0A183ABY2_9TREM</name>
<dbReference type="OrthoDB" id="5954824at2759"/>
<feature type="region of interest" description="Disordered" evidence="3">
    <location>
        <begin position="613"/>
        <end position="637"/>
    </location>
</feature>
<dbReference type="GO" id="GO:0005634">
    <property type="term" value="C:nucleus"/>
    <property type="evidence" value="ECO:0007669"/>
    <property type="project" value="UniProtKB-SubCell"/>
</dbReference>
<feature type="compositionally biased region" description="Basic and acidic residues" evidence="3">
    <location>
        <begin position="278"/>
        <end position="291"/>
    </location>
</feature>
<keyword evidence="2" id="KW-0539">Nucleus</keyword>
<feature type="compositionally biased region" description="Basic residues" evidence="3">
    <location>
        <begin position="294"/>
        <end position="304"/>
    </location>
</feature>
<dbReference type="PROSITE" id="PS50039">
    <property type="entry name" value="FORK_HEAD_3"/>
    <property type="match status" value="1"/>
</dbReference>
<reference evidence="7" key="1">
    <citation type="submission" date="2016-06" db="UniProtKB">
        <authorList>
            <consortium name="WormBaseParasite"/>
        </authorList>
    </citation>
    <scope>IDENTIFICATION</scope>
</reference>
<sequence length="772" mass="84141">MGFLLCYNHDNELALWFFMDSSRPGTVTNSVRHNLSLNKCFEKVPRDKNERGKGGFWRVNPKHADWLEANLAKCRKVAPPPGPPPPMPRSMLLQQRQQIQEPGLLVTPTQLPTSLASSISSLSSSPQSMSSVPSPAGIVTNRFQAPLGPFPHLLPVSTSYVPTICMSSENELSTGPRTTLPLIQQSQLLAQNSPVHAPVRRRKSPLNACIPRGLNACSFMDDGDSRTSTPEIEYHAAECSKRKLASENCKDSPELKARKSHGLDSFMHQSHSTRMHKSSPDHSGSKFERIVRGSPRHRYSRWSRPRNNPERDNSPTSVRPIQRRAMLNRRSMSESEEISGDVNRKISRYPQLPCLNEDGEDSDNTWPPHGQSASSKRSDSPDTTYSIHTCTGDQLRGTLNKLSEVVEANSLTPPYVPAGLAPGRSCCPGSLPRESNSSAASSSSLGSAFSSLSSAPGSDGHLYHSVSTTYQRNPSHVETQSSQLFDSTTRSNNMVQFSRLYPTSGEAESYLGASPDRLRMPKWAAVFLPEGEESELEPLYNSCTQSSERDAMNFFDNLDATEDHLISLSNRGDHINSLTPNDEPSTSAGDLHAHQRDLNGMDHSIIAVTVSGNISGEHDPGNPDDTSQMAGSEGRSQARFLAASSPLLEEFELDSSSLDFEALTSLVESSGPIPLDLDLALTANFGTNYSTYSSDSALGSSEQGQIDLNHATKNPGASPWPNMSTVGDGLDHSWFVDSMGYSGSCCLSAIIDENDGQPSRQTEANRLNTPPS</sequence>
<dbReference type="GO" id="GO:0000981">
    <property type="term" value="F:DNA-binding transcription factor activity, RNA polymerase II-specific"/>
    <property type="evidence" value="ECO:0007669"/>
    <property type="project" value="TreeGrafter"/>
</dbReference>
<keyword evidence="1 2" id="KW-0238">DNA-binding</keyword>
<feature type="region of interest" description="Disordered" evidence="3">
    <location>
        <begin position="427"/>
        <end position="451"/>
    </location>
</feature>
<dbReference type="SMART" id="SM00339">
    <property type="entry name" value="FH"/>
    <property type="match status" value="1"/>
</dbReference>
<feature type="compositionally biased region" description="Low complexity" evidence="3">
    <location>
        <begin position="435"/>
        <end position="451"/>
    </location>
</feature>
<protein>
    <submittedName>
        <fullName evidence="7">Fork-head domain-containing protein</fullName>
    </submittedName>
</protein>
<feature type="domain" description="Fork-head" evidence="4">
    <location>
        <begin position="17"/>
        <end position="76"/>
    </location>
</feature>
<dbReference type="InterPro" id="IPR036390">
    <property type="entry name" value="WH_DNA-bd_sf"/>
</dbReference>
<dbReference type="Pfam" id="PF00250">
    <property type="entry name" value="Forkhead"/>
    <property type="match status" value="1"/>
</dbReference>
<proteinExistence type="predicted"/>
<evidence type="ECO:0000259" key="4">
    <source>
        <dbReference type="PROSITE" id="PS50039"/>
    </source>
</evidence>
<evidence type="ECO:0000256" key="1">
    <source>
        <dbReference type="ARBA" id="ARBA00023125"/>
    </source>
</evidence>
<evidence type="ECO:0000256" key="3">
    <source>
        <dbReference type="SAM" id="MobiDB-lite"/>
    </source>
</evidence>
<keyword evidence="6" id="KW-1185">Reference proteome</keyword>